<evidence type="ECO:0000259" key="3">
    <source>
        <dbReference type="Pfam" id="PF25876"/>
    </source>
</evidence>
<dbReference type="RefSeq" id="WP_214508510.1">
    <property type="nucleotide sequence ID" value="NZ_JAHEPS010000010.1"/>
</dbReference>
<dbReference type="Gene3D" id="2.40.420.20">
    <property type="match status" value="1"/>
</dbReference>
<evidence type="ECO:0000256" key="2">
    <source>
        <dbReference type="SAM" id="SignalP"/>
    </source>
</evidence>
<dbReference type="InterPro" id="IPR058649">
    <property type="entry name" value="CzcB_C"/>
</dbReference>
<dbReference type="InterPro" id="IPR006143">
    <property type="entry name" value="RND_pump_MFP"/>
</dbReference>
<keyword evidence="7" id="KW-1185">Reference proteome</keyword>
<dbReference type="EMBL" id="JAHEPS010000010">
    <property type="protein sequence ID" value="MBT1446309.1"/>
    <property type="molecule type" value="Genomic_DNA"/>
</dbReference>
<evidence type="ECO:0000256" key="1">
    <source>
        <dbReference type="ARBA" id="ARBA00009477"/>
    </source>
</evidence>
<name>A0ABS5V798_9GAMM</name>
<feature type="domain" description="CzcB-like C-terminal circularly permuted SH3-like" evidence="5">
    <location>
        <begin position="272"/>
        <end position="325"/>
    </location>
</feature>
<feature type="chain" id="PRO_5045246229" evidence="2">
    <location>
        <begin position="22"/>
        <end position="331"/>
    </location>
</feature>
<accession>A0ABS5V798</accession>
<dbReference type="NCBIfam" id="TIGR01730">
    <property type="entry name" value="RND_mfp"/>
    <property type="match status" value="1"/>
</dbReference>
<feature type="domain" description="Multidrug resistance protein MdtA-like alpha-helical hairpin" evidence="3">
    <location>
        <begin position="87"/>
        <end position="156"/>
    </location>
</feature>
<dbReference type="Proteomes" id="UP001195903">
    <property type="component" value="Unassembled WGS sequence"/>
</dbReference>
<dbReference type="Gene3D" id="2.40.50.100">
    <property type="match status" value="1"/>
</dbReference>
<dbReference type="Pfam" id="PF25876">
    <property type="entry name" value="HH_MFP_RND"/>
    <property type="match status" value="1"/>
</dbReference>
<feature type="domain" description="Multidrug resistance protein MdtA-like barrel-sandwich hybrid" evidence="4">
    <location>
        <begin position="46"/>
        <end position="182"/>
    </location>
</feature>
<dbReference type="SUPFAM" id="SSF111369">
    <property type="entry name" value="HlyD-like secretion proteins"/>
    <property type="match status" value="1"/>
</dbReference>
<organism evidence="6 7">
    <name type="scientific">Shewanella jiangmenensis</name>
    <dbReference type="NCBI Taxonomy" id="2837387"/>
    <lineage>
        <taxon>Bacteria</taxon>
        <taxon>Pseudomonadati</taxon>
        <taxon>Pseudomonadota</taxon>
        <taxon>Gammaproteobacteria</taxon>
        <taxon>Alteromonadales</taxon>
        <taxon>Shewanellaceae</taxon>
        <taxon>Shewanella</taxon>
    </lineage>
</organism>
<dbReference type="Gene3D" id="1.10.287.470">
    <property type="entry name" value="Helix hairpin bin"/>
    <property type="match status" value="1"/>
</dbReference>
<dbReference type="Gene3D" id="2.40.30.170">
    <property type="match status" value="1"/>
</dbReference>
<evidence type="ECO:0000313" key="7">
    <source>
        <dbReference type="Proteomes" id="UP001195903"/>
    </source>
</evidence>
<proteinExistence type="inferred from homology"/>
<dbReference type="PANTHER" id="PTHR30469:SF18">
    <property type="entry name" value="RESISTANCE-NODULATION-CELL DIVISION (RND) EFFLUX MEMBRANE FUSION PROTEIN-RELATED"/>
    <property type="match status" value="1"/>
</dbReference>
<evidence type="ECO:0000313" key="6">
    <source>
        <dbReference type="EMBL" id="MBT1446309.1"/>
    </source>
</evidence>
<dbReference type="Pfam" id="PF25975">
    <property type="entry name" value="CzcB_C"/>
    <property type="match status" value="1"/>
</dbReference>
<comment type="caution">
    <text evidence="6">The sequence shown here is derived from an EMBL/GenBank/DDBJ whole genome shotgun (WGS) entry which is preliminary data.</text>
</comment>
<feature type="signal peptide" evidence="2">
    <location>
        <begin position="1"/>
        <end position="21"/>
    </location>
</feature>
<reference evidence="6 7" key="1">
    <citation type="submission" date="2021-05" db="EMBL/GenBank/DDBJ databases">
        <title>Shewanella sp. JM162201.</title>
        <authorList>
            <person name="Xu S."/>
            <person name="Li A."/>
        </authorList>
    </citation>
    <scope>NUCLEOTIDE SEQUENCE [LARGE SCALE GENOMIC DNA]</scope>
    <source>
        <strain evidence="6 7">JM162201</strain>
    </source>
</reference>
<dbReference type="PANTHER" id="PTHR30469">
    <property type="entry name" value="MULTIDRUG RESISTANCE PROTEIN MDTA"/>
    <property type="match status" value="1"/>
</dbReference>
<dbReference type="InterPro" id="IPR058625">
    <property type="entry name" value="MdtA-like_BSH"/>
</dbReference>
<gene>
    <name evidence="6" type="ORF">KJI95_17585</name>
</gene>
<evidence type="ECO:0000259" key="5">
    <source>
        <dbReference type="Pfam" id="PF25975"/>
    </source>
</evidence>
<comment type="similarity">
    <text evidence="1">Belongs to the membrane fusion protein (MFP) (TC 8.A.1) family.</text>
</comment>
<evidence type="ECO:0000259" key="4">
    <source>
        <dbReference type="Pfam" id="PF25917"/>
    </source>
</evidence>
<keyword evidence="2" id="KW-0732">Signal</keyword>
<dbReference type="Pfam" id="PF25917">
    <property type="entry name" value="BSH_RND"/>
    <property type="match status" value="1"/>
</dbReference>
<protein>
    <submittedName>
        <fullName evidence="6">Efflux RND transporter periplasmic adaptor subunit</fullName>
    </submittedName>
</protein>
<sequence>MTLFKQLFGASLLALSLGAQATDIIKVQHSDEPQYLTLDALIEPVRAATVSAQTSGRIIKIHYDVNDMVPAGAALLEITSKEQSASLTAAEADYAKALAVNAEAQATLKRYQELFPKGAISRGAFDEAVARAKSSEQAVSAANAAIVRARESLGYTTVFAPFAGVLTERHVEQGETVSPGQPLLSGFDTEKMRAVMQVPGRYLDALKASGKVSLALAGGRAIESDKLTIFSFASPQSHSFQVRIDLPDGMDVQPGTWAKVSFVQGTRPMLLLPQSAIIKRGELTAVYLMHGDKPVLTQVRLGKQQGERVQVLSGLNDGDMVAADGYSVKLQ</sequence>
<dbReference type="InterPro" id="IPR058624">
    <property type="entry name" value="MdtA-like_HH"/>
</dbReference>